<dbReference type="OrthoDB" id="1939643at2759"/>
<feature type="compositionally biased region" description="Basic and acidic residues" evidence="7">
    <location>
        <begin position="192"/>
        <end position="202"/>
    </location>
</feature>
<dbReference type="InterPro" id="IPR028929">
    <property type="entry name" value="Mif2_N"/>
</dbReference>
<dbReference type="AlphaFoldDB" id="A0A545WCU3"/>
<dbReference type="InterPro" id="IPR017956">
    <property type="entry name" value="AT_hook_DNA-bd_motif"/>
</dbReference>
<dbReference type="STRING" id="43265.A0A545WCU3"/>
<keyword evidence="3" id="KW-0238">DNA-binding</keyword>
<dbReference type="InterPro" id="IPR011051">
    <property type="entry name" value="RmlC_Cupin_sf"/>
</dbReference>
<evidence type="ECO:0000259" key="9">
    <source>
        <dbReference type="Pfam" id="PF15624"/>
    </source>
</evidence>
<protein>
    <recommendedName>
        <fullName evidence="6">CENP-C homolog</fullName>
    </recommendedName>
</protein>
<gene>
    <name evidence="10" type="ORF">IF1G_00501</name>
</gene>
<keyword evidence="4" id="KW-0539">Nucleus</keyword>
<dbReference type="GO" id="GO:0051382">
    <property type="term" value="P:kinetochore assembly"/>
    <property type="evidence" value="ECO:0007669"/>
    <property type="project" value="InterPro"/>
</dbReference>
<dbReference type="GO" id="GO:0019237">
    <property type="term" value="F:centromeric DNA binding"/>
    <property type="evidence" value="ECO:0007669"/>
    <property type="project" value="InterPro"/>
</dbReference>
<dbReference type="InterPro" id="IPR014710">
    <property type="entry name" value="RmlC-like_jellyroll"/>
</dbReference>
<name>A0A545WCU3_9HYPO</name>
<dbReference type="CDD" id="cd06993">
    <property type="entry name" value="cupin_CENP-C_C"/>
    <property type="match status" value="1"/>
</dbReference>
<feature type="compositionally biased region" description="Acidic residues" evidence="7">
    <location>
        <begin position="232"/>
        <end position="244"/>
    </location>
</feature>
<dbReference type="Gene3D" id="2.60.120.10">
    <property type="entry name" value="Jelly Rolls"/>
    <property type="match status" value="1"/>
</dbReference>
<dbReference type="InterPro" id="IPR028386">
    <property type="entry name" value="CENP-C/Mif2/cnp3"/>
</dbReference>
<feature type="compositionally biased region" description="Low complexity" evidence="7">
    <location>
        <begin position="274"/>
        <end position="284"/>
    </location>
</feature>
<feature type="domain" description="Mif2 N-terminal" evidence="9">
    <location>
        <begin position="17"/>
        <end position="128"/>
    </location>
</feature>
<evidence type="ECO:0000256" key="2">
    <source>
        <dbReference type="ARBA" id="ARBA00010291"/>
    </source>
</evidence>
<accession>A0A545WCU3</accession>
<organism evidence="10 11">
    <name type="scientific">Cordyceps javanica</name>
    <dbReference type="NCBI Taxonomy" id="43265"/>
    <lineage>
        <taxon>Eukaryota</taxon>
        <taxon>Fungi</taxon>
        <taxon>Dikarya</taxon>
        <taxon>Ascomycota</taxon>
        <taxon>Pezizomycotina</taxon>
        <taxon>Sordariomycetes</taxon>
        <taxon>Hypocreomycetidae</taxon>
        <taxon>Hypocreales</taxon>
        <taxon>Cordycipitaceae</taxon>
        <taxon>Cordyceps</taxon>
    </lineage>
</organism>
<dbReference type="FunFam" id="2.60.120.10:FF:000033">
    <property type="entry name" value="Centromere protein C 1"/>
    <property type="match status" value="1"/>
</dbReference>
<comment type="similarity">
    <text evidence="2">Belongs to the CENP-C/MIF2 family.</text>
</comment>
<dbReference type="PANTHER" id="PTHR16684">
    <property type="entry name" value="CENTROMERE PROTEIN C"/>
    <property type="match status" value="1"/>
</dbReference>
<evidence type="ECO:0000256" key="5">
    <source>
        <dbReference type="ARBA" id="ARBA00057947"/>
    </source>
</evidence>
<dbReference type="PRINTS" id="PR00929">
    <property type="entry name" value="ATHOOK"/>
</dbReference>
<keyword evidence="11" id="KW-1185">Reference proteome</keyword>
<feature type="region of interest" description="Disordered" evidence="7">
    <location>
        <begin position="1"/>
        <end position="371"/>
    </location>
</feature>
<evidence type="ECO:0000256" key="1">
    <source>
        <dbReference type="ARBA" id="ARBA00004123"/>
    </source>
</evidence>
<reference evidence="10 11" key="1">
    <citation type="journal article" date="2019" name="Appl. Microbiol. Biotechnol.">
        <title>Genome sequence of Isaria javanica and comparative genome analysis insights into family S53 peptidase evolution in fungal entomopathogens.</title>
        <authorList>
            <person name="Lin R."/>
            <person name="Zhang X."/>
            <person name="Xin B."/>
            <person name="Zou M."/>
            <person name="Gao Y."/>
            <person name="Qin F."/>
            <person name="Hu Q."/>
            <person name="Xie B."/>
            <person name="Cheng X."/>
        </authorList>
    </citation>
    <scope>NUCLEOTIDE SEQUENCE [LARGE SCALE GENOMIC DNA]</scope>
    <source>
        <strain evidence="10 11">IJ1G</strain>
    </source>
</reference>
<dbReference type="GO" id="GO:0005634">
    <property type="term" value="C:nucleus"/>
    <property type="evidence" value="ECO:0007669"/>
    <property type="project" value="UniProtKB-SubCell"/>
</dbReference>
<sequence>MARPTRRPGEASPQGLYQLGVQGRKTGAKLKDDAASTEEPVTAATPSPPPGDDDASVPMEIAQSGGPGPATVLRENRNLKFPLPKGRSPGKTNARLLRSPAIRHPSISPMRQSPADSTARHVGFSSPSQRGHGRGRPSSIAEIPSDDSITAMVGLSNKLVDATPNRVDYRTANEYIPRPRPPQPTMGMSDKALGKQRAEPRRSPSQPLLTEPSPPRVASPQFPGEPSIYVDPEPEPEPEPEPDSEPQRHSSSPESQAREPPVSIPSPRPPTYKRPTPAASTTSATRRRAHDDEDDGRNSAKRHRQTESVVSRRSEQPAKRGPGRPPKNGVAKRGRGRPRRSEIESDGEEGESLMTLQRGPPMPKSRGLVSMRRDAASAIEHRGRVNGADWWADLQTDSAAYEYELPGGQRLPPQATTRQRRRPAAAMADEEEELEDWEVDPGSITGEIVLWEPEHEHNPPGPDDPVQVTDECIAITAEAIQTFAIRDSDARYAKPLTMPFMGAGLVDLPPGSEKRPKNSRKMHLVFFVHYGKVTVSINEEQFRISAGGMWFVPRGNYYNIANEFDFPARVYFAQACEVSPSPQAVDDMTQTIVA</sequence>
<evidence type="ECO:0000259" key="8">
    <source>
        <dbReference type="Pfam" id="PF11699"/>
    </source>
</evidence>
<proteinExistence type="inferred from homology"/>
<dbReference type="GO" id="GO:0000776">
    <property type="term" value="C:kinetochore"/>
    <property type="evidence" value="ECO:0007669"/>
    <property type="project" value="InterPro"/>
</dbReference>
<evidence type="ECO:0000313" key="11">
    <source>
        <dbReference type="Proteomes" id="UP000315783"/>
    </source>
</evidence>
<dbReference type="SMART" id="SM00384">
    <property type="entry name" value="AT_hook"/>
    <property type="match status" value="3"/>
</dbReference>
<evidence type="ECO:0000256" key="4">
    <source>
        <dbReference type="ARBA" id="ARBA00023242"/>
    </source>
</evidence>
<dbReference type="Pfam" id="PF11699">
    <property type="entry name" value="CENP-C_C"/>
    <property type="match status" value="1"/>
</dbReference>
<feature type="domain" description="Mif2/CENP-C cupin" evidence="8">
    <location>
        <begin position="491"/>
        <end position="574"/>
    </location>
</feature>
<dbReference type="Pfam" id="PF15624">
    <property type="entry name" value="Mif2_N"/>
    <property type="match status" value="1"/>
</dbReference>
<evidence type="ECO:0000256" key="3">
    <source>
        <dbReference type="ARBA" id="ARBA00023125"/>
    </source>
</evidence>
<dbReference type="GO" id="GO:0051455">
    <property type="term" value="P:spindle attachment to meiosis I kinetochore"/>
    <property type="evidence" value="ECO:0007669"/>
    <property type="project" value="TreeGrafter"/>
</dbReference>
<comment type="subcellular location">
    <subcellularLocation>
        <location evidence="1">Nucleus</location>
    </subcellularLocation>
</comment>
<comment type="caution">
    <text evidence="10">The sequence shown here is derived from an EMBL/GenBank/DDBJ whole genome shotgun (WGS) entry which is preliminary data.</text>
</comment>
<feature type="compositionally biased region" description="Pro residues" evidence="7">
    <location>
        <begin position="262"/>
        <end position="272"/>
    </location>
</feature>
<evidence type="ECO:0000256" key="7">
    <source>
        <dbReference type="SAM" id="MobiDB-lite"/>
    </source>
</evidence>
<dbReference type="PANTHER" id="PTHR16684:SF11">
    <property type="entry name" value="CENTROMERE PROTEIN C"/>
    <property type="match status" value="1"/>
</dbReference>
<dbReference type="SUPFAM" id="SSF51182">
    <property type="entry name" value="RmlC-like cupins"/>
    <property type="match status" value="1"/>
</dbReference>
<dbReference type="InterPro" id="IPR025974">
    <property type="entry name" value="Mif2/CENP-C_cupin"/>
</dbReference>
<comment type="function">
    <text evidence="5">Component of the kinetochore, a multiprotein complex that assembles on centromeric DNA and attaches chromosomes to spindle microtubules, mediating chromosome segregation and sister chromatid segregation during meiosis and mitosis. Component of the inner kinetochore constitutive centromere-associated network (CCAN), which serves as a structural platform for outer kinetochore assembly.</text>
</comment>
<evidence type="ECO:0000313" key="10">
    <source>
        <dbReference type="EMBL" id="TQW00570.1"/>
    </source>
</evidence>
<dbReference type="Proteomes" id="UP000315783">
    <property type="component" value="Unassembled WGS sequence"/>
</dbReference>
<evidence type="ECO:0000256" key="6">
    <source>
        <dbReference type="ARBA" id="ARBA00075033"/>
    </source>
</evidence>
<dbReference type="GO" id="GO:0051315">
    <property type="term" value="P:attachment of mitotic spindle microtubules to kinetochore"/>
    <property type="evidence" value="ECO:0007669"/>
    <property type="project" value="TreeGrafter"/>
</dbReference>
<dbReference type="EMBL" id="SPUK01000001">
    <property type="protein sequence ID" value="TQW00570.1"/>
    <property type="molecule type" value="Genomic_DNA"/>
</dbReference>